<dbReference type="EMBL" id="LSYS01006902">
    <property type="protein sequence ID" value="OPJ72671.1"/>
    <property type="molecule type" value="Genomic_DNA"/>
</dbReference>
<evidence type="ECO:0000313" key="3">
    <source>
        <dbReference type="Proteomes" id="UP000190648"/>
    </source>
</evidence>
<dbReference type="Proteomes" id="UP000190648">
    <property type="component" value="Unassembled WGS sequence"/>
</dbReference>
<accession>A0A1V4JKF5</accession>
<dbReference type="OrthoDB" id="9394130at2759"/>
<dbReference type="STRING" id="372326.A0A1V4JKF5"/>
<name>A0A1V4JKF5_PATFA</name>
<sequence length="162" mass="18305">MVKVLQDQLAAERNTTQWLHVALSHALDQEKILQSKLEEYKWTKNDQTNLDSVPEGEPGFTSPSQAAEEQGLKLLYPAKELEIIWEVSYPKNGQATMRPLIKTKSTHDGQEEVALQVTTQTIPYSVADLSEIQEKYRKLAQETEIECVLTGGYEILLSDDEA</sequence>
<feature type="region of interest" description="Disordered" evidence="1">
    <location>
        <begin position="48"/>
        <end position="67"/>
    </location>
</feature>
<gene>
    <name evidence="2" type="ORF">AV530_005206</name>
</gene>
<proteinExistence type="predicted"/>
<organism evidence="2 3">
    <name type="scientific">Patagioenas fasciata monilis</name>
    <dbReference type="NCBI Taxonomy" id="372326"/>
    <lineage>
        <taxon>Eukaryota</taxon>
        <taxon>Metazoa</taxon>
        <taxon>Chordata</taxon>
        <taxon>Craniata</taxon>
        <taxon>Vertebrata</taxon>
        <taxon>Euteleostomi</taxon>
        <taxon>Archelosauria</taxon>
        <taxon>Archosauria</taxon>
        <taxon>Dinosauria</taxon>
        <taxon>Saurischia</taxon>
        <taxon>Theropoda</taxon>
        <taxon>Coelurosauria</taxon>
        <taxon>Aves</taxon>
        <taxon>Neognathae</taxon>
        <taxon>Neoaves</taxon>
        <taxon>Columbimorphae</taxon>
        <taxon>Columbiformes</taxon>
        <taxon>Columbidae</taxon>
        <taxon>Patagioenas</taxon>
    </lineage>
</organism>
<evidence type="ECO:0000256" key="1">
    <source>
        <dbReference type="SAM" id="MobiDB-lite"/>
    </source>
</evidence>
<keyword evidence="3" id="KW-1185">Reference proteome</keyword>
<reference evidence="2 3" key="1">
    <citation type="submission" date="2016-02" db="EMBL/GenBank/DDBJ databases">
        <title>Band-tailed pigeon sequencing and assembly.</title>
        <authorList>
            <person name="Soares A.E."/>
            <person name="Novak B.J."/>
            <person name="Rice E.S."/>
            <person name="O'Connell B."/>
            <person name="Chang D."/>
            <person name="Weber S."/>
            <person name="Shapiro B."/>
        </authorList>
    </citation>
    <scope>NUCLEOTIDE SEQUENCE [LARGE SCALE GENOMIC DNA]</scope>
    <source>
        <strain evidence="2">BTP2013</strain>
        <tissue evidence="2">Blood</tissue>
    </source>
</reference>
<protein>
    <submittedName>
        <fullName evidence="2">Uncharacterized protein</fullName>
    </submittedName>
</protein>
<comment type="caution">
    <text evidence="2">The sequence shown here is derived from an EMBL/GenBank/DDBJ whole genome shotgun (WGS) entry which is preliminary data.</text>
</comment>
<evidence type="ECO:0000313" key="2">
    <source>
        <dbReference type="EMBL" id="OPJ72671.1"/>
    </source>
</evidence>
<dbReference type="AlphaFoldDB" id="A0A1V4JKF5"/>